<keyword evidence="3" id="KW-0804">Transcription</keyword>
<reference evidence="6" key="1">
    <citation type="submission" date="2016-11" db="EMBL/GenBank/DDBJ databases">
        <authorList>
            <person name="Varghese N."/>
            <person name="Submissions S."/>
        </authorList>
    </citation>
    <scope>NUCLEOTIDE SEQUENCE [LARGE SCALE GENOMIC DNA]</scope>
    <source>
        <strain evidence="6">DSM 8595</strain>
    </source>
</reference>
<feature type="domain" description="HTH gntR-type" evidence="4">
    <location>
        <begin position="5"/>
        <end position="73"/>
    </location>
</feature>
<dbReference type="SUPFAM" id="SSF48008">
    <property type="entry name" value="GntR ligand-binding domain-like"/>
    <property type="match status" value="1"/>
</dbReference>
<evidence type="ECO:0000313" key="5">
    <source>
        <dbReference type="EMBL" id="SIO16902.1"/>
    </source>
</evidence>
<sequence>MIADMAVTDEAILKIKAMIVSGELRPGDRLEPEKELSERLGLSRSSLREAVKALEVIRVLDVRRGDGTYVTSLEPTLLLEAMSFVVDLHSDQSVLEIFAVRRILEPATSALAAQHAEPDDLAHLHDLLDGVDAESDIETLVAHDLDFHRGIAAAAGNTYLASLLESMSSHTVRARIWRGITQEDATGRTIAEHGAILAALEQHDHELARALTLTHIAGVENWLRAAL</sequence>
<dbReference type="SUPFAM" id="SSF46785">
    <property type="entry name" value="Winged helix' DNA-binding domain"/>
    <property type="match status" value="1"/>
</dbReference>
<dbReference type="PROSITE" id="PS50949">
    <property type="entry name" value="HTH_GNTR"/>
    <property type="match status" value="1"/>
</dbReference>
<dbReference type="InterPro" id="IPR000524">
    <property type="entry name" value="Tscrpt_reg_HTH_GntR"/>
</dbReference>
<dbReference type="STRING" id="232089.SAMN05443544_3035"/>
<dbReference type="CDD" id="cd07377">
    <property type="entry name" value="WHTH_GntR"/>
    <property type="match status" value="1"/>
</dbReference>
<keyword evidence="2" id="KW-0238">DNA-binding</keyword>
<name>A0A1N6HAU1_9MICO</name>
<protein>
    <submittedName>
        <fullName evidence="5">Transcriptional regulator, GntR family</fullName>
    </submittedName>
</protein>
<dbReference type="Gene3D" id="1.10.10.10">
    <property type="entry name" value="Winged helix-like DNA-binding domain superfamily/Winged helix DNA-binding domain"/>
    <property type="match status" value="1"/>
</dbReference>
<keyword evidence="1" id="KW-0805">Transcription regulation</keyword>
<dbReference type="PANTHER" id="PTHR43537:SF5">
    <property type="entry name" value="UXU OPERON TRANSCRIPTIONAL REGULATOR"/>
    <property type="match status" value="1"/>
</dbReference>
<evidence type="ECO:0000313" key="6">
    <source>
        <dbReference type="Proteomes" id="UP000184699"/>
    </source>
</evidence>
<dbReference type="Pfam" id="PF07729">
    <property type="entry name" value="FCD"/>
    <property type="match status" value="1"/>
</dbReference>
<evidence type="ECO:0000256" key="2">
    <source>
        <dbReference type="ARBA" id="ARBA00023125"/>
    </source>
</evidence>
<dbReference type="AlphaFoldDB" id="A0A1N6HAU1"/>
<proteinExistence type="predicted"/>
<organism evidence="5 6">
    <name type="scientific">Agromyces cerinus subsp. cerinus</name>
    <dbReference type="NCBI Taxonomy" id="232089"/>
    <lineage>
        <taxon>Bacteria</taxon>
        <taxon>Bacillati</taxon>
        <taxon>Actinomycetota</taxon>
        <taxon>Actinomycetes</taxon>
        <taxon>Micrococcales</taxon>
        <taxon>Microbacteriaceae</taxon>
        <taxon>Agromyces</taxon>
    </lineage>
</organism>
<dbReference type="InterPro" id="IPR011711">
    <property type="entry name" value="GntR_C"/>
</dbReference>
<evidence type="ECO:0000259" key="4">
    <source>
        <dbReference type="PROSITE" id="PS50949"/>
    </source>
</evidence>
<gene>
    <name evidence="5" type="ORF">SAMN05443544_3035</name>
</gene>
<accession>A0A1N6HAU1</accession>
<dbReference type="Pfam" id="PF00392">
    <property type="entry name" value="GntR"/>
    <property type="match status" value="1"/>
</dbReference>
<evidence type="ECO:0000256" key="1">
    <source>
        <dbReference type="ARBA" id="ARBA00023015"/>
    </source>
</evidence>
<dbReference type="InterPro" id="IPR008920">
    <property type="entry name" value="TF_FadR/GntR_C"/>
</dbReference>
<evidence type="ECO:0000256" key="3">
    <source>
        <dbReference type="ARBA" id="ARBA00023163"/>
    </source>
</evidence>
<dbReference type="Proteomes" id="UP000184699">
    <property type="component" value="Unassembled WGS sequence"/>
</dbReference>
<dbReference type="GO" id="GO:0003677">
    <property type="term" value="F:DNA binding"/>
    <property type="evidence" value="ECO:0007669"/>
    <property type="project" value="UniProtKB-KW"/>
</dbReference>
<dbReference type="SMART" id="SM00895">
    <property type="entry name" value="FCD"/>
    <property type="match status" value="1"/>
</dbReference>
<dbReference type="Gene3D" id="1.20.120.530">
    <property type="entry name" value="GntR ligand-binding domain-like"/>
    <property type="match status" value="1"/>
</dbReference>
<dbReference type="GO" id="GO:0003700">
    <property type="term" value="F:DNA-binding transcription factor activity"/>
    <property type="evidence" value="ECO:0007669"/>
    <property type="project" value="InterPro"/>
</dbReference>
<dbReference type="PANTHER" id="PTHR43537">
    <property type="entry name" value="TRANSCRIPTIONAL REGULATOR, GNTR FAMILY"/>
    <property type="match status" value="1"/>
</dbReference>
<dbReference type="InterPro" id="IPR036390">
    <property type="entry name" value="WH_DNA-bd_sf"/>
</dbReference>
<dbReference type="SMART" id="SM00345">
    <property type="entry name" value="HTH_GNTR"/>
    <property type="match status" value="1"/>
</dbReference>
<dbReference type="EMBL" id="FSRJ01000004">
    <property type="protein sequence ID" value="SIO16902.1"/>
    <property type="molecule type" value="Genomic_DNA"/>
</dbReference>
<keyword evidence="6" id="KW-1185">Reference proteome</keyword>
<dbReference type="InterPro" id="IPR036388">
    <property type="entry name" value="WH-like_DNA-bd_sf"/>
</dbReference>